<dbReference type="SUPFAM" id="SSF54211">
    <property type="entry name" value="Ribosomal protein S5 domain 2-like"/>
    <property type="match status" value="1"/>
</dbReference>
<keyword evidence="11" id="KW-0496">Mitochondrion</keyword>
<evidence type="ECO:0000256" key="9">
    <source>
        <dbReference type="ARBA" id="ARBA00022946"/>
    </source>
</evidence>
<keyword evidence="12" id="KW-0687">Ribonucleoprotein</keyword>
<accession>A0A7I8V3R7</accession>
<dbReference type="GO" id="GO:0003735">
    <property type="term" value="F:structural constituent of ribosome"/>
    <property type="evidence" value="ECO:0007669"/>
    <property type="project" value="InterPro"/>
</dbReference>
<dbReference type="GO" id="GO:0004674">
    <property type="term" value="F:protein serine/threonine kinase activity"/>
    <property type="evidence" value="ECO:0007669"/>
    <property type="project" value="UniProtKB-KW"/>
</dbReference>
<dbReference type="EMBL" id="CAJFCJ010000001">
    <property type="protein sequence ID" value="CAD5110793.1"/>
    <property type="molecule type" value="Genomic_DNA"/>
</dbReference>
<dbReference type="InterPro" id="IPR014721">
    <property type="entry name" value="Ribsml_uS5_D2-typ_fold_subgr"/>
</dbReference>
<dbReference type="SMART" id="SM00220">
    <property type="entry name" value="S_TKc"/>
    <property type="match status" value="1"/>
</dbReference>
<evidence type="ECO:0000256" key="8">
    <source>
        <dbReference type="ARBA" id="ARBA00022840"/>
    </source>
</evidence>
<comment type="caution">
    <text evidence="19">The sequence shown here is derived from an EMBL/GenBank/DDBJ whole genome shotgun (WGS) entry which is preliminary data.</text>
</comment>
<sequence length="1014" mass="116552">MLKQVLVPRKFCRVYFENPFSILQISLLKNTYGTSSENEAIGNAGSYKAKKISQAMKLYLENAKAHDEFLAKEEKQFEIGKRHLARIMDLDPDNISQDEIDRAIEYLFPSGLLNPKARPKLKPPSEVIPKRKAAQFDMDGRPFHNFFYTRQPNYFELLHEIVEKMEFLKCFEDEIIKSKKTVSPDKFLNLSATEWLSYREFEALLTETIDEFKYARLIRLLDRLSKQTHAYAVKDFILKYRKPLKSQSLFLEPSILQKDESGRTFAQASGSRKTAMAEVKLWTEGSGEITINNQDLLTYFPRLDDREQLIFPLLVSGFLGKVDIKAEVYHGGPSGQAGAIRLAISSALQSFVEKETIEKMRISGLLTIDPRVKERKKPGKWGARRSFTCMSLPRELPKSAKKKVKRVFANRYHAERKLGKGSFGTVWLVTDAKCKIPDEKLKVLKEISCPDMDNDETFDVDREATLLRNLNHPGIVRFHDSFLDSDCYCIVTEYCEGGDLDQKIKEYKKEGKKFPEPIVVEYLIQLLLAVQYMHGRGVMHRDLKTRNIFIKKGKLKVGDFGISRILIGTSDMASTFTGTPYYMSPEVLKHQGYNAKSDIWSIGCILYELIHLKHAFDGESMMGVMYKIVEGDTPDWSSNYSTDLRSVFELILKKNPSERPSSKELLKLPFITKQMEKIKDTIVEASKEKKSSHIIFEEQKEIAKAFKQKKKYGEVVIESEDKKMRNLNNKDRLRLKKMQRADAEAERIRNAQIQQLKDNKAQYEKVRESQNPYYSNINLFKEQSERKPVEYIRAKTASYSYNVPTRDSDDSDSSDEDTLQRAPPVFLTEPILRSQADDRPITPMKDRTVYNKEVSSLDFKDGKPDDAEMANTYYSQYEEFESDSDDENEGTLLQTVQPLSGADEDLINVLEDALCNDTVSTITLADDATGAYGPIARNQRIISLRTECIKKLSESVFNRVYAYLKEARGYGKEVKTTDEKIIMDNLSRLSPNKTRDCFLVDQLLFLEAQANLPQ</sequence>
<dbReference type="Gene3D" id="3.30.200.20">
    <property type="entry name" value="Phosphorylase Kinase, domain 1"/>
    <property type="match status" value="1"/>
</dbReference>
<evidence type="ECO:0000256" key="3">
    <source>
        <dbReference type="ARBA" id="ARBA00012513"/>
    </source>
</evidence>
<dbReference type="GO" id="GO:1990904">
    <property type="term" value="C:ribonucleoprotein complex"/>
    <property type="evidence" value="ECO:0007669"/>
    <property type="project" value="UniProtKB-KW"/>
</dbReference>
<evidence type="ECO:0000256" key="17">
    <source>
        <dbReference type="SAM" id="MobiDB-lite"/>
    </source>
</evidence>
<evidence type="ECO:0000256" key="1">
    <source>
        <dbReference type="ARBA" id="ARBA00004173"/>
    </source>
</evidence>
<dbReference type="InterPro" id="IPR000719">
    <property type="entry name" value="Prot_kinase_dom"/>
</dbReference>
<dbReference type="FunFam" id="3.30.230.10:FF:000035">
    <property type="entry name" value="28S ribosomal protein S9, mitochondrial"/>
    <property type="match status" value="1"/>
</dbReference>
<evidence type="ECO:0000256" key="13">
    <source>
        <dbReference type="ARBA" id="ARBA00039318"/>
    </source>
</evidence>
<dbReference type="InterPro" id="IPR008271">
    <property type="entry name" value="Ser/Thr_kinase_AS"/>
</dbReference>
<dbReference type="PANTHER" id="PTHR44899:SF8">
    <property type="entry name" value="NIMA-RELATED KINASE 11"/>
    <property type="match status" value="1"/>
</dbReference>
<dbReference type="Pfam" id="PF00380">
    <property type="entry name" value="Ribosomal_S9"/>
    <property type="match status" value="1"/>
</dbReference>
<keyword evidence="8" id="KW-0067">ATP-binding</keyword>
<evidence type="ECO:0000256" key="6">
    <source>
        <dbReference type="ARBA" id="ARBA00022741"/>
    </source>
</evidence>
<comment type="subcellular location">
    <subcellularLocation>
        <location evidence="1">Mitochondrion</location>
    </subcellularLocation>
</comment>
<feature type="region of interest" description="Disordered" evidence="17">
    <location>
        <begin position="801"/>
        <end position="845"/>
    </location>
</feature>
<keyword evidence="5" id="KW-0808">Transferase</keyword>
<comment type="catalytic activity">
    <reaction evidence="15">
        <text>L-seryl-[protein] + ATP = O-phospho-L-seryl-[protein] + ADP + H(+)</text>
        <dbReference type="Rhea" id="RHEA:17989"/>
        <dbReference type="Rhea" id="RHEA-COMP:9863"/>
        <dbReference type="Rhea" id="RHEA-COMP:11604"/>
        <dbReference type="ChEBI" id="CHEBI:15378"/>
        <dbReference type="ChEBI" id="CHEBI:29999"/>
        <dbReference type="ChEBI" id="CHEBI:30616"/>
        <dbReference type="ChEBI" id="CHEBI:83421"/>
        <dbReference type="ChEBI" id="CHEBI:456216"/>
        <dbReference type="EC" id="2.7.11.1"/>
    </reaction>
</comment>
<evidence type="ECO:0000256" key="10">
    <source>
        <dbReference type="ARBA" id="ARBA00022980"/>
    </source>
</evidence>
<evidence type="ECO:0000256" key="4">
    <source>
        <dbReference type="ARBA" id="ARBA00022527"/>
    </source>
</evidence>
<comment type="similarity">
    <text evidence="2">Belongs to the protein kinase superfamily. NEK Ser/Thr protein kinase family. NIMA subfamily.</text>
</comment>
<evidence type="ECO:0000256" key="14">
    <source>
        <dbReference type="ARBA" id="ARBA00047899"/>
    </source>
</evidence>
<keyword evidence="7" id="KW-0418">Kinase</keyword>
<comment type="catalytic activity">
    <reaction evidence="14">
        <text>L-threonyl-[protein] + ATP = O-phospho-L-threonyl-[protein] + ADP + H(+)</text>
        <dbReference type="Rhea" id="RHEA:46608"/>
        <dbReference type="Rhea" id="RHEA-COMP:11060"/>
        <dbReference type="Rhea" id="RHEA-COMP:11605"/>
        <dbReference type="ChEBI" id="CHEBI:15378"/>
        <dbReference type="ChEBI" id="CHEBI:30013"/>
        <dbReference type="ChEBI" id="CHEBI:30616"/>
        <dbReference type="ChEBI" id="CHEBI:61977"/>
        <dbReference type="ChEBI" id="CHEBI:456216"/>
        <dbReference type="EC" id="2.7.11.1"/>
    </reaction>
</comment>
<evidence type="ECO:0000256" key="11">
    <source>
        <dbReference type="ARBA" id="ARBA00023128"/>
    </source>
</evidence>
<evidence type="ECO:0000313" key="20">
    <source>
        <dbReference type="Proteomes" id="UP000549394"/>
    </source>
</evidence>
<evidence type="ECO:0000256" key="5">
    <source>
        <dbReference type="ARBA" id="ARBA00022679"/>
    </source>
</evidence>
<dbReference type="AlphaFoldDB" id="A0A7I8V3R7"/>
<dbReference type="SUPFAM" id="SSF56112">
    <property type="entry name" value="Protein kinase-like (PK-like)"/>
    <property type="match status" value="1"/>
</dbReference>
<keyword evidence="4" id="KW-0723">Serine/threonine-protein kinase</keyword>
<keyword evidence="9" id="KW-0809">Transit peptide</keyword>
<dbReference type="GO" id="GO:0005840">
    <property type="term" value="C:ribosome"/>
    <property type="evidence" value="ECO:0007669"/>
    <property type="project" value="UniProtKB-KW"/>
</dbReference>
<name>A0A7I8V3R7_9ANNE</name>
<dbReference type="InterPro" id="IPR000754">
    <property type="entry name" value="Ribosomal_uS9"/>
</dbReference>
<keyword evidence="6" id="KW-0547">Nucleotide-binding</keyword>
<dbReference type="PROSITE" id="PS00108">
    <property type="entry name" value="PROTEIN_KINASE_ST"/>
    <property type="match status" value="1"/>
</dbReference>
<evidence type="ECO:0000256" key="12">
    <source>
        <dbReference type="ARBA" id="ARBA00023274"/>
    </source>
</evidence>
<keyword evidence="10" id="KW-0689">Ribosomal protein</keyword>
<dbReference type="GO" id="GO:0006412">
    <property type="term" value="P:translation"/>
    <property type="evidence" value="ECO:0007669"/>
    <property type="project" value="InterPro"/>
</dbReference>
<dbReference type="OrthoDB" id="248923at2759"/>
<dbReference type="Gene3D" id="3.30.230.10">
    <property type="match status" value="1"/>
</dbReference>
<dbReference type="Gene3D" id="1.10.510.10">
    <property type="entry name" value="Transferase(Phosphotransferase) domain 1"/>
    <property type="match status" value="1"/>
</dbReference>
<gene>
    <name evidence="19" type="ORF">DGYR_LOCUS154</name>
</gene>
<evidence type="ECO:0000256" key="16">
    <source>
        <dbReference type="ARBA" id="ARBA00076042"/>
    </source>
</evidence>
<evidence type="ECO:0000313" key="19">
    <source>
        <dbReference type="EMBL" id="CAD5110793.1"/>
    </source>
</evidence>
<evidence type="ECO:0000256" key="15">
    <source>
        <dbReference type="ARBA" id="ARBA00048679"/>
    </source>
</evidence>
<organism evidence="19 20">
    <name type="scientific">Dimorphilus gyrociliatus</name>
    <dbReference type="NCBI Taxonomy" id="2664684"/>
    <lineage>
        <taxon>Eukaryota</taxon>
        <taxon>Metazoa</taxon>
        <taxon>Spiralia</taxon>
        <taxon>Lophotrochozoa</taxon>
        <taxon>Annelida</taxon>
        <taxon>Polychaeta</taxon>
        <taxon>Polychaeta incertae sedis</taxon>
        <taxon>Dinophilidae</taxon>
        <taxon>Dimorphilus</taxon>
    </lineage>
</organism>
<evidence type="ECO:0000256" key="7">
    <source>
        <dbReference type="ARBA" id="ARBA00022777"/>
    </source>
</evidence>
<dbReference type="InterPro" id="IPR051131">
    <property type="entry name" value="NEK_Ser/Thr_kinase_NIMA"/>
</dbReference>
<protein>
    <recommendedName>
        <fullName evidence="13">Small ribosomal subunit protein uS9m</fullName>
        <ecNumber evidence="3">2.7.11.1</ecNumber>
    </recommendedName>
    <alternativeName>
        <fullName evidence="16">28S ribosomal protein S9, mitochondrial</fullName>
    </alternativeName>
</protein>
<dbReference type="InterPro" id="IPR020568">
    <property type="entry name" value="Ribosomal_Su5_D2-typ_SF"/>
</dbReference>
<dbReference type="EC" id="2.7.11.1" evidence="3"/>
<dbReference type="InterPro" id="IPR011009">
    <property type="entry name" value="Kinase-like_dom_sf"/>
</dbReference>
<feature type="compositionally biased region" description="Basic and acidic residues" evidence="17">
    <location>
        <begin position="835"/>
        <end position="845"/>
    </location>
</feature>
<feature type="domain" description="Protein kinase" evidence="18">
    <location>
        <begin position="412"/>
        <end position="671"/>
    </location>
</feature>
<dbReference type="GO" id="GO:0070013">
    <property type="term" value="C:intracellular organelle lumen"/>
    <property type="evidence" value="ECO:0007669"/>
    <property type="project" value="UniProtKB-ARBA"/>
</dbReference>
<dbReference type="Proteomes" id="UP000549394">
    <property type="component" value="Unassembled WGS sequence"/>
</dbReference>
<proteinExistence type="inferred from homology"/>
<reference evidence="19 20" key="1">
    <citation type="submission" date="2020-08" db="EMBL/GenBank/DDBJ databases">
        <authorList>
            <person name="Hejnol A."/>
        </authorList>
    </citation>
    <scope>NUCLEOTIDE SEQUENCE [LARGE SCALE GENOMIC DNA]</scope>
</reference>
<dbReference type="PANTHER" id="PTHR44899">
    <property type="entry name" value="CAMK FAMILY PROTEIN KINASE"/>
    <property type="match status" value="1"/>
</dbReference>
<dbReference type="GO" id="GO:0005524">
    <property type="term" value="F:ATP binding"/>
    <property type="evidence" value="ECO:0007669"/>
    <property type="project" value="UniProtKB-KW"/>
</dbReference>
<dbReference type="PROSITE" id="PS50011">
    <property type="entry name" value="PROTEIN_KINASE_DOM"/>
    <property type="match status" value="1"/>
</dbReference>
<evidence type="ECO:0000259" key="18">
    <source>
        <dbReference type="PROSITE" id="PS50011"/>
    </source>
</evidence>
<keyword evidence="20" id="KW-1185">Reference proteome</keyword>
<evidence type="ECO:0000256" key="2">
    <source>
        <dbReference type="ARBA" id="ARBA00010886"/>
    </source>
</evidence>
<dbReference type="Pfam" id="PF00069">
    <property type="entry name" value="Pkinase"/>
    <property type="match status" value="1"/>
</dbReference>
<dbReference type="GO" id="GO:0005743">
    <property type="term" value="C:mitochondrial inner membrane"/>
    <property type="evidence" value="ECO:0007669"/>
    <property type="project" value="UniProtKB-ARBA"/>
</dbReference>